<feature type="transmembrane region" description="Helical" evidence="1">
    <location>
        <begin position="134"/>
        <end position="158"/>
    </location>
</feature>
<organism evidence="2">
    <name type="scientific">Hexamita inflata</name>
    <dbReference type="NCBI Taxonomy" id="28002"/>
    <lineage>
        <taxon>Eukaryota</taxon>
        <taxon>Metamonada</taxon>
        <taxon>Diplomonadida</taxon>
        <taxon>Hexamitidae</taxon>
        <taxon>Hexamitinae</taxon>
        <taxon>Hexamita</taxon>
    </lineage>
</organism>
<evidence type="ECO:0000313" key="3">
    <source>
        <dbReference type="EMBL" id="CAL6104883.1"/>
    </source>
</evidence>
<comment type="caution">
    <text evidence="2">The sequence shown here is derived from an EMBL/GenBank/DDBJ whole genome shotgun (WGS) entry which is preliminary data.</text>
</comment>
<dbReference type="EMBL" id="CATOUU010000159">
    <property type="protein sequence ID" value="CAI9918525.1"/>
    <property type="molecule type" value="Genomic_DNA"/>
</dbReference>
<dbReference type="EMBL" id="CAXDID020000589">
    <property type="protein sequence ID" value="CAL6104883.1"/>
    <property type="molecule type" value="Genomic_DNA"/>
</dbReference>
<dbReference type="Proteomes" id="UP001642409">
    <property type="component" value="Unassembled WGS sequence"/>
</dbReference>
<dbReference type="AlphaFoldDB" id="A0AA86NG73"/>
<name>A0AA86NG73_9EUKA</name>
<proteinExistence type="predicted"/>
<reference evidence="2" key="1">
    <citation type="submission" date="2023-06" db="EMBL/GenBank/DDBJ databases">
        <authorList>
            <person name="Kurt Z."/>
        </authorList>
    </citation>
    <scope>NUCLEOTIDE SEQUENCE</scope>
</reference>
<sequence length="160" mass="17977">MIPYNGLCKGPTDRAISLRRDYNNNQYYKCSISTALCNVNGILACYQCCPLYNIIDGVNQNCPISHICFKGQCVEARNSDRFNSLCNSTQQCQQLKCVNSLCQQCQHGEIYNQYTCISGQWYLGDGAQFYVNPLLFGLVSAIVIIINVLGIHCIIIVLRK</sequence>
<reference evidence="3 4" key="2">
    <citation type="submission" date="2024-07" db="EMBL/GenBank/DDBJ databases">
        <authorList>
            <person name="Akdeniz Z."/>
        </authorList>
    </citation>
    <scope>NUCLEOTIDE SEQUENCE [LARGE SCALE GENOMIC DNA]</scope>
</reference>
<gene>
    <name evidence="2" type="ORF">HINF_LOCUS6170</name>
    <name evidence="3" type="ORF">HINF_LOCUS72996</name>
</gene>
<keyword evidence="1" id="KW-1133">Transmembrane helix</keyword>
<evidence type="ECO:0000313" key="2">
    <source>
        <dbReference type="EMBL" id="CAI9918525.1"/>
    </source>
</evidence>
<evidence type="ECO:0000256" key="1">
    <source>
        <dbReference type="SAM" id="Phobius"/>
    </source>
</evidence>
<keyword evidence="1" id="KW-0472">Membrane</keyword>
<protein>
    <submittedName>
        <fullName evidence="2">High cysteine membrane protein</fullName>
    </submittedName>
    <submittedName>
        <fullName evidence="3">High_cysteine membrane protein</fullName>
    </submittedName>
</protein>
<keyword evidence="4" id="KW-1185">Reference proteome</keyword>
<accession>A0AA86NG73</accession>
<keyword evidence="1" id="KW-0812">Transmembrane</keyword>
<evidence type="ECO:0000313" key="4">
    <source>
        <dbReference type="Proteomes" id="UP001642409"/>
    </source>
</evidence>